<dbReference type="AlphaFoldDB" id="A0A5R9DV32"/>
<dbReference type="PANTHER" id="PTHR30429">
    <property type="entry name" value="D-METHIONINE-BINDING LIPOPROTEIN METQ"/>
    <property type="match status" value="1"/>
</dbReference>
<organism evidence="8 9">
    <name type="scientific">Ruoffia tabacinasalis</name>
    <dbReference type="NCBI Taxonomy" id="87458"/>
    <lineage>
        <taxon>Bacteria</taxon>
        <taxon>Bacillati</taxon>
        <taxon>Bacillota</taxon>
        <taxon>Bacilli</taxon>
        <taxon>Lactobacillales</taxon>
        <taxon>Aerococcaceae</taxon>
        <taxon>Ruoffia</taxon>
    </lineage>
</organism>
<sequence>MKKHIKLLLFSLSLFLLFVPQTRPKAEVSLDEFVGETVTIGTVGEELADIWEFVADKAAEDGIELDIVLFTDYNTPNISLVDGSLDMNAYQHTDFLNDWNDANETNLVSIGNTFATPLRFFSEKHNSIDDLPEGAIIAIPNDLASSSYALQILDYADLVKLDESIDALPTVNDIVENPNNYEIIELEAAQIPSAMADVDMGVIHQVYLESTDFEPNDAIYSYGHNTETFNYNRLNTITVREEDQGNPLYQYIVDLYQSDDVADYIEEISNGGHIPAWILLEEYEASLENERN</sequence>
<dbReference type="Gene3D" id="3.40.190.10">
    <property type="entry name" value="Periplasmic binding protein-like II"/>
    <property type="match status" value="2"/>
</dbReference>
<dbReference type="EMBL" id="VBSP01000028">
    <property type="protein sequence ID" value="TLQ40485.1"/>
    <property type="molecule type" value="Genomic_DNA"/>
</dbReference>
<evidence type="ECO:0000313" key="9">
    <source>
        <dbReference type="Proteomes" id="UP000306420"/>
    </source>
</evidence>
<evidence type="ECO:0000256" key="2">
    <source>
        <dbReference type="ARBA" id="ARBA00008973"/>
    </source>
</evidence>
<accession>A0A5R9DV32</accession>
<evidence type="ECO:0000256" key="3">
    <source>
        <dbReference type="ARBA" id="ARBA00022729"/>
    </source>
</evidence>
<keyword evidence="5" id="KW-0564">Palmitate</keyword>
<comment type="similarity">
    <text evidence="2">Belongs to the NlpA lipoprotein family.</text>
</comment>
<comment type="caution">
    <text evidence="8">The sequence shown here is derived from an EMBL/GenBank/DDBJ whole genome shotgun (WGS) entry which is preliminary data.</text>
</comment>
<protein>
    <submittedName>
        <fullName evidence="8">Methionine-binding protein</fullName>
    </submittedName>
</protein>
<dbReference type="SUPFAM" id="SSF53850">
    <property type="entry name" value="Periplasmic binding protein-like II"/>
    <property type="match status" value="1"/>
</dbReference>
<evidence type="ECO:0000256" key="6">
    <source>
        <dbReference type="ARBA" id="ARBA00023288"/>
    </source>
</evidence>
<dbReference type="GO" id="GO:0016020">
    <property type="term" value="C:membrane"/>
    <property type="evidence" value="ECO:0007669"/>
    <property type="project" value="UniProtKB-SubCell"/>
</dbReference>
<feature type="signal peptide" evidence="7">
    <location>
        <begin position="1"/>
        <end position="25"/>
    </location>
</feature>
<dbReference type="Pfam" id="PF03180">
    <property type="entry name" value="Lipoprotein_9"/>
    <property type="match status" value="1"/>
</dbReference>
<evidence type="ECO:0000256" key="1">
    <source>
        <dbReference type="ARBA" id="ARBA00004635"/>
    </source>
</evidence>
<evidence type="ECO:0000256" key="5">
    <source>
        <dbReference type="ARBA" id="ARBA00023139"/>
    </source>
</evidence>
<reference evidence="8 9" key="1">
    <citation type="submission" date="2019-05" db="EMBL/GenBank/DDBJ databases">
        <title>The metagenome of a microbial culture collection derived from dairy environment covers the genomic content of the human microbiome.</title>
        <authorList>
            <person name="Roder T."/>
            <person name="Wuthrich D."/>
            <person name="Sattari Z."/>
            <person name="Von Ah U."/>
            <person name="Bar C."/>
            <person name="Ronchi F."/>
            <person name="Macpherson A.J."/>
            <person name="Ganal-Vonarburg S.C."/>
            <person name="Bruggmann R."/>
            <person name="Vergeres G."/>
        </authorList>
    </citation>
    <scope>NUCLEOTIDE SEQUENCE [LARGE SCALE GENOMIC DNA]</scope>
    <source>
        <strain evidence="8 9">FAM 24227</strain>
    </source>
</reference>
<keyword evidence="4" id="KW-0472">Membrane</keyword>
<name>A0A5R9DV32_9LACT</name>
<dbReference type="PANTHER" id="PTHR30429:SF3">
    <property type="entry name" value="LIPOPROTEIN"/>
    <property type="match status" value="1"/>
</dbReference>
<evidence type="ECO:0000313" key="8">
    <source>
        <dbReference type="EMBL" id="TLQ40485.1"/>
    </source>
</evidence>
<dbReference type="OrthoDB" id="9812878at2"/>
<gene>
    <name evidence="8" type="ORF">FEZ33_07995</name>
</gene>
<dbReference type="Proteomes" id="UP000306420">
    <property type="component" value="Unassembled WGS sequence"/>
</dbReference>
<keyword evidence="6" id="KW-0449">Lipoprotein</keyword>
<dbReference type="RefSeq" id="WP_138404884.1">
    <property type="nucleotide sequence ID" value="NZ_VBSP01000028.1"/>
</dbReference>
<comment type="subcellular location">
    <subcellularLocation>
        <location evidence="1">Membrane</location>
        <topology evidence="1">Lipid-anchor</topology>
    </subcellularLocation>
</comment>
<evidence type="ECO:0000256" key="4">
    <source>
        <dbReference type="ARBA" id="ARBA00023136"/>
    </source>
</evidence>
<proteinExistence type="inferred from homology"/>
<evidence type="ECO:0000256" key="7">
    <source>
        <dbReference type="SAM" id="SignalP"/>
    </source>
</evidence>
<dbReference type="InterPro" id="IPR004872">
    <property type="entry name" value="Lipoprotein_NlpA"/>
</dbReference>
<feature type="chain" id="PRO_5039453937" evidence="7">
    <location>
        <begin position="26"/>
        <end position="292"/>
    </location>
</feature>
<keyword evidence="3 7" id="KW-0732">Signal</keyword>